<feature type="compositionally biased region" description="Gly residues" evidence="1">
    <location>
        <begin position="60"/>
        <end position="70"/>
    </location>
</feature>
<feature type="region of interest" description="Disordered" evidence="1">
    <location>
        <begin position="170"/>
        <end position="205"/>
    </location>
</feature>
<feature type="compositionally biased region" description="Polar residues" evidence="1">
    <location>
        <begin position="104"/>
        <end position="123"/>
    </location>
</feature>
<feature type="compositionally biased region" description="Basic and acidic residues" evidence="1">
    <location>
        <begin position="72"/>
        <end position="81"/>
    </location>
</feature>
<dbReference type="InParanoid" id="A0A5J5F553"/>
<dbReference type="AlphaFoldDB" id="A0A5J5F553"/>
<feature type="compositionally biased region" description="Polar residues" evidence="1">
    <location>
        <begin position="191"/>
        <end position="202"/>
    </location>
</feature>
<dbReference type="OrthoDB" id="5397275at2759"/>
<evidence type="ECO:0000313" key="2">
    <source>
        <dbReference type="EMBL" id="KAA8911054.1"/>
    </source>
</evidence>
<reference evidence="2 3" key="1">
    <citation type="submission" date="2019-09" db="EMBL/GenBank/DDBJ databases">
        <title>Draft genome of the ectomycorrhizal ascomycete Sphaerosporella brunnea.</title>
        <authorList>
            <consortium name="DOE Joint Genome Institute"/>
            <person name="Benucci G.M."/>
            <person name="Marozzi G."/>
            <person name="Antonielli L."/>
            <person name="Sanchez S."/>
            <person name="Marco P."/>
            <person name="Wang X."/>
            <person name="Falini L.B."/>
            <person name="Barry K."/>
            <person name="Haridas S."/>
            <person name="Lipzen A."/>
            <person name="Labutti K."/>
            <person name="Grigoriev I.V."/>
            <person name="Murat C."/>
            <person name="Martin F."/>
            <person name="Albertini E."/>
            <person name="Donnini D."/>
            <person name="Bonito G."/>
        </authorList>
    </citation>
    <scope>NUCLEOTIDE SEQUENCE [LARGE SCALE GENOMIC DNA]</scope>
    <source>
        <strain evidence="2 3">Sb_GMNB300</strain>
    </source>
</reference>
<proteinExistence type="predicted"/>
<gene>
    <name evidence="2" type="ORF">FN846DRAFT_937219</name>
</gene>
<protein>
    <submittedName>
        <fullName evidence="2">Uncharacterized protein</fullName>
    </submittedName>
</protein>
<accession>A0A5J5F553</accession>
<comment type="caution">
    <text evidence="2">The sequence shown here is derived from an EMBL/GenBank/DDBJ whole genome shotgun (WGS) entry which is preliminary data.</text>
</comment>
<feature type="compositionally biased region" description="Acidic residues" evidence="1">
    <location>
        <begin position="134"/>
        <end position="153"/>
    </location>
</feature>
<evidence type="ECO:0000313" key="3">
    <source>
        <dbReference type="Proteomes" id="UP000326924"/>
    </source>
</evidence>
<name>A0A5J5F553_9PEZI</name>
<keyword evidence="3" id="KW-1185">Reference proteome</keyword>
<feature type="compositionally biased region" description="Basic residues" evidence="1">
    <location>
        <begin position="25"/>
        <end position="35"/>
    </location>
</feature>
<evidence type="ECO:0000256" key="1">
    <source>
        <dbReference type="SAM" id="MobiDB-lite"/>
    </source>
</evidence>
<dbReference type="EMBL" id="VXIS01000040">
    <property type="protein sequence ID" value="KAA8911054.1"/>
    <property type="molecule type" value="Genomic_DNA"/>
</dbReference>
<organism evidence="2 3">
    <name type="scientific">Sphaerosporella brunnea</name>
    <dbReference type="NCBI Taxonomy" id="1250544"/>
    <lineage>
        <taxon>Eukaryota</taxon>
        <taxon>Fungi</taxon>
        <taxon>Dikarya</taxon>
        <taxon>Ascomycota</taxon>
        <taxon>Pezizomycotina</taxon>
        <taxon>Pezizomycetes</taxon>
        <taxon>Pezizales</taxon>
        <taxon>Pyronemataceae</taxon>
        <taxon>Sphaerosporella</taxon>
    </lineage>
</organism>
<dbReference type="Proteomes" id="UP000326924">
    <property type="component" value="Unassembled WGS sequence"/>
</dbReference>
<feature type="region of interest" description="Disordered" evidence="1">
    <location>
        <begin position="1"/>
        <end position="153"/>
    </location>
</feature>
<sequence>MPPSLLTENRRPNSSDGDSSPPSPRLHHHQRRKTLHPLADESEDGYSTHPSIYSASPVGSSGGSDCGGDGISESKEKEKQRSSSTATAIFEQDVEDPEPPPTTARRTYTSFSGLSVLDTISEQKSVDSRSVLAAEEEDDTDDGEDELLDGYSTDDELEYEYGRSFYCEYASPTQPLHPSRSRSAPPRESNPLLQHSPQSSSVPVEHTFFSRSPTRFDISHNPSVVPRPAFRPVQSMNRSYGSLMAHPFHRAPTARFLDNPITPDELDSPGMSRADLPEREGVWGRLLRGFCLVCCCFVLDEPGRR</sequence>